<dbReference type="Proteomes" id="UP001281003">
    <property type="component" value="Unassembled WGS sequence"/>
</dbReference>
<reference evidence="2" key="2">
    <citation type="submission" date="2023-07" db="EMBL/GenBank/DDBJ databases">
        <authorList>
            <consortium name="Lawrence Berkeley National Laboratory"/>
            <person name="Haridas S."/>
            <person name="Hensen N."/>
            <person name="Bonometti L."/>
            <person name="Westerberg I."/>
            <person name="Brannstrom I.O."/>
            <person name="Guillou S."/>
            <person name="Cros-Aarteil S."/>
            <person name="Calhoun S."/>
            <person name="Kuo A."/>
            <person name="Mondo S."/>
            <person name="Pangilinan J."/>
            <person name="Riley R."/>
            <person name="LaButti K."/>
            <person name="Andreopoulos B."/>
            <person name="Lipzen A."/>
            <person name="Chen C."/>
            <person name="Yanf M."/>
            <person name="Daum C."/>
            <person name="Ng V."/>
            <person name="Clum A."/>
            <person name="Steindorff A."/>
            <person name="Ohm R."/>
            <person name="Martin F."/>
            <person name="Silar P."/>
            <person name="Natvig D."/>
            <person name="Lalanne C."/>
            <person name="Gautier V."/>
            <person name="Ament-velasquez S.L."/>
            <person name="Kruys A."/>
            <person name="Hutchinson M.I."/>
            <person name="Powell A.J."/>
            <person name="Barry K."/>
            <person name="Miller A.N."/>
            <person name="Grigoriev I.V."/>
            <person name="Debuchy R."/>
            <person name="Gladieux P."/>
            <person name="Thoren M.H."/>
            <person name="Johannesson H."/>
        </authorList>
    </citation>
    <scope>NUCLEOTIDE SEQUENCE</scope>
    <source>
        <strain evidence="2">FGSC 1904</strain>
    </source>
</reference>
<keyword evidence="3" id="KW-1185">Reference proteome</keyword>
<proteinExistence type="predicted"/>
<feature type="compositionally biased region" description="Low complexity" evidence="1">
    <location>
        <begin position="140"/>
        <end position="184"/>
    </location>
</feature>
<dbReference type="EMBL" id="JAUTDP010000001">
    <property type="protein sequence ID" value="KAK3403457.1"/>
    <property type="molecule type" value="Genomic_DNA"/>
</dbReference>
<evidence type="ECO:0000256" key="1">
    <source>
        <dbReference type="SAM" id="MobiDB-lite"/>
    </source>
</evidence>
<gene>
    <name evidence="2" type="ORF">B0T20DRAFT_26893</name>
</gene>
<feature type="region of interest" description="Disordered" evidence="1">
    <location>
        <begin position="86"/>
        <end position="190"/>
    </location>
</feature>
<feature type="compositionally biased region" description="Basic residues" evidence="1">
    <location>
        <begin position="126"/>
        <end position="139"/>
    </location>
</feature>
<feature type="compositionally biased region" description="Polar residues" evidence="1">
    <location>
        <begin position="100"/>
        <end position="109"/>
    </location>
</feature>
<organism evidence="2 3">
    <name type="scientific">Sordaria brevicollis</name>
    <dbReference type="NCBI Taxonomy" id="83679"/>
    <lineage>
        <taxon>Eukaryota</taxon>
        <taxon>Fungi</taxon>
        <taxon>Dikarya</taxon>
        <taxon>Ascomycota</taxon>
        <taxon>Pezizomycotina</taxon>
        <taxon>Sordariomycetes</taxon>
        <taxon>Sordariomycetidae</taxon>
        <taxon>Sordariales</taxon>
        <taxon>Sordariaceae</taxon>
        <taxon>Sordaria</taxon>
    </lineage>
</organism>
<protein>
    <submittedName>
        <fullName evidence="2">Uncharacterized protein</fullName>
    </submittedName>
</protein>
<accession>A0AAE0PPE5</accession>
<sequence>MSKAFLSPVGPAKLRTLYIRVKPAPSTLSERRAVLGALSQHGKIEMFKQLYDASSFISIASTQTIAASIVRRSPLQFDVLAKNSFDPRVPDSIRPPTPAEKTQTFSLPSLSGILPGTGINSLGGPKKTKGSKKSKKQKKTAAAAAAAAEATSPDNKSSQPQPQPQLQGQLPLPLAPSASKLPTPAERDPTSLVTKTFTVEAFSETEYPHKDHIRMSPLYGPWPLEHDLDLDRSSPSKQNMTLTRAALRASVPKDMAYDGLHDWESAGQDAMDLAEAAAAEEALAKDSETLARTWRAFWRGRTDRGEKLQYDLGTEGDLSEKYAHIMRRRMRQENKKRVLGMLS</sequence>
<evidence type="ECO:0000313" key="3">
    <source>
        <dbReference type="Proteomes" id="UP001281003"/>
    </source>
</evidence>
<reference evidence="2" key="1">
    <citation type="journal article" date="2023" name="Mol. Phylogenet. Evol.">
        <title>Genome-scale phylogeny and comparative genomics of the fungal order Sordariales.</title>
        <authorList>
            <person name="Hensen N."/>
            <person name="Bonometti L."/>
            <person name="Westerberg I."/>
            <person name="Brannstrom I.O."/>
            <person name="Guillou S."/>
            <person name="Cros-Aarteil S."/>
            <person name="Calhoun S."/>
            <person name="Haridas S."/>
            <person name="Kuo A."/>
            <person name="Mondo S."/>
            <person name="Pangilinan J."/>
            <person name="Riley R."/>
            <person name="LaButti K."/>
            <person name="Andreopoulos B."/>
            <person name="Lipzen A."/>
            <person name="Chen C."/>
            <person name="Yan M."/>
            <person name="Daum C."/>
            <person name="Ng V."/>
            <person name="Clum A."/>
            <person name="Steindorff A."/>
            <person name="Ohm R.A."/>
            <person name="Martin F."/>
            <person name="Silar P."/>
            <person name="Natvig D.O."/>
            <person name="Lalanne C."/>
            <person name="Gautier V."/>
            <person name="Ament-Velasquez S.L."/>
            <person name="Kruys A."/>
            <person name="Hutchinson M.I."/>
            <person name="Powell A.J."/>
            <person name="Barry K."/>
            <person name="Miller A.N."/>
            <person name="Grigoriev I.V."/>
            <person name="Debuchy R."/>
            <person name="Gladieux P."/>
            <person name="Hiltunen Thoren M."/>
            <person name="Johannesson H."/>
        </authorList>
    </citation>
    <scope>NUCLEOTIDE SEQUENCE</scope>
    <source>
        <strain evidence="2">FGSC 1904</strain>
    </source>
</reference>
<dbReference type="AlphaFoldDB" id="A0AAE0PPE5"/>
<name>A0AAE0PPE5_SORBR</name>
<comment type="caution">
    <text evidence="2">The sequence shown here is derived from an EMBL/GenBank/DDBJ whole genome shotgun (WGS) entry which is preliminary data.</text>
</comment>
<evidence type="ECO:0000313" key="2">
    <source>
        <dbReference type="EMBL" id="KAK3403457.1"/>
    </source>
</evidence>